<reference evidence="8" key="1">
    <citation type="submission" date="2021-03" db="EMBL/GenBank/DDBJ databases">
        <title>Assistant Professor.</title>
        <authorList>
            <person name="Huq M.A."/>
        </authorList>
    </citation>
    <scope>NUCLEOTIDE SEQUENCE [LARGE SCALE GENOMIC DNA]</scope>
    <source>
        <strain evidence="8">MAH-28</strain>
    </source>
</reference>
<dbReference type="InterPro" id="IPR036942">
    <property type="entry name" value="Beta-barrel_TonB_sf"/>
</dbReference>
<organism evidence="7 8">
    <name type="scientific">Chitinophaga chungangae</name>
    <dbReference type="NCBI Taxonomy" id="2821488"/>
    <lineage>
        <taxon>Bacteria</taxon>
        <taxon>Pseudomonadati</taxon>
        <taxon>Bacteroidota</taxon>
        <taxon>Chitinophagia</taxon>
        <taxon>Chitinophagales</taxon>
        <taxon>Chitinophagaceae</taxon>
        <taxon>Chitinophaga</taxon>
    </lineage>
</organism>
<dbReference type="Gene3D" id="2.170.130.10">
    <property type="entry name" value="TonB-dependent receptor, plug domain"/>
    <property type="match status" value="1"/>
</dbReference>
<evidence type="ECO:0000256" key="2">
    <source>
        <dbReference type="ARBA" id="ARBA00023136"/>
    </source>
</evidence>
<evidence type="ECO:0000313" key="7">
    <source>
        <dbReference type="EMBL" id="MBO9152470.1"/>
    </source>
</evidence>
<dbReference type="SUPFAM" id="SSF49464">
    <property type="entry name" value="Carboxypeptidase regulatory domain-like"/>
    <property type="match status" value="1"/>
</dbReference>
<name>A0ABS3YDD1_9BACT</name>
<dbReference type="EMBL" id="JAGHKP010000002">
    <property type="protein sequence ID" value="MBO9152470.1"/>
    <property type="molecule type" value="Genomic_DNA"/>
</dbReference>
<accession>A0ABS3YDD1</accession>
<dbReference type="InterPro" id="IPR037066">
    <property type="entry name" value="Plug_dom_sf"/>
</dbReference>
<protein>
    <submittedName>
        <fullName evidence="7">TonB-dependent receptor</fullName>
    </submittedName>
</protein>
<comment type="caution">
    <text evidence="7">The sequence shown here is derived from an EMBL/GenBank/DDBJ whole genome shotgun (WGS) entry which is preliminary data.</text>
</comment>
<feature type="domain" description="Outer membrane protein beta-barrel" evidence="6">
    <location>
        <begin position="592"/>
        <end position="919"/>
    </location>
</feature>
<evidence type="ECO:0000256" key="4">
    <source>
        <dbReference type="SAM" id="SignalP"/>
    </source>
</evidence>
<keyword evidence="2" id="KW-0472">Membrane</keyword>
<dbReference type="Gene3D" id="2.60.40.1120">
    <property type="entry name" value="Carboxypeptidase-like, regulatory domain"/>
    <property type="match status" value="1"/>
</dbReference>
<dbReference type="RefSeq" id="WP_209145459.1">
    <property type="nucleotide sequence ID" value="NZ_JAGHKP010000002.1"/>
</dbReference>
<dbReference type="Pfam" id="PF07715">
    <property type="entry name" value="Plug"/>
    <property type="match status" value="1"/>
</dbReference>
<dbReference type="SUPFAM" id="SSF56935">
    <property type="entry name" value="Porins"/>
    <property type="match status" value="1"/>
</dbReference>
<dbReference type="InterPro" id="IPR012910">
    <property type="entry name" value="Plug_dom"/>
</dbReference>
<dbReference type="PANTHER" id="PTHR40980">
    <property type="entry name" value="PLUG DOMAIN-CONTAINING PROTEIN"/>
    <property type="match status" value="1"/>
</dbReference>
<feature type="signal peptide" evidence="4">
    <location>
        <begin position="1"/>
        <end position="23"/>
    </location>
</feature>
<keyword evidence="3" id="KW-0998">Cell outer membrane</keyword>
<evidence type="ECO:0000259" key="6">
    <source>
        <dbReference type="Pfam" id="PF14905"/>
    </source>
</evidence>
<feature type="chain" id="PRO_5046112256" evidence="4">
    <location>
        <begin position="24"/>
        <end position="948"/>
    </location>
</feature>
<keyword evidence="8" id="KW-1185">Reference proteome</keyword>
<dbReference type="Pfam" id="PF14905">
    <property type="entry name" value="OMP_b-brl_3"/>
    <property type="match status" value="1"/>
</dbReference>
<feature type="domain" description="TonB-dependent receptor plug" evidence="5">
    <location>
        <begin position="135"/>
        <end position="232"/>
    </location>
</feature>
<dbReference type="InterPro" id="IPR008969">
    <property type="entry name" value="CarboxyPept-like_regulatory"/>
</dbReference>
<evidence type="ECO:0000259" key="5">
    <source>
        <dbReference type="Pfam" id="PF07715"/>
    </source>
</evidence>
<dbReference type="PROSITE" id="PS51257">
    <property type="entry name" value="PROKAR_LIPOPROTEIN"/>
    <property type="match status" value="1"/>
</dbReference>
<keyword evidence="7" id="KW-0675">Receptor</keyword>
<keyword evidence="4" id="KW-0732">Signal</keyword>
<comment type="subcellular location">
    <subcellularLocation>
        <location evidence="1">Cell outer membrane</location>
    </subcellularLocation>
</comment>
<sequence length="948" mass="106198">MKRSIIVVQLIGILLLGCFNVQAQNTTGKVTGKLTDKKTGELLIGVTVLVQGTSKGAVTDVEGRYLLQLDPGTYTLDFKYMGYATKSISEVVVKNGQVTTLDIALDEPRSKDLKEVVIRGSYKQETINALYVAQKNNPSISSGISGESIRRSPDRNTSEVLKRVSGASIQDNKYIIVRGLSDRYNTATINNAILPSTEPDRKTFSFDIIPSNLIDNIVINKTASPEMPGEFAGGLVQVYTKDIPTENYIGISIGYGYNTQSTFKDTKGMERGKTDWLGFDDGLRSLPSSFPSTRAKYSNLGNTTEGQEQQLKLTKDFKNTFATQNFGAALPSQSYQLTWGNRIRLKKDGSFGSIISLTYRNAENIQPGNRYDYESGKAASYNYTDNIYKYNTSLGAIANFTYVKGNNKVSFKNLFNRILDNNFTDRSGTNYDIIGDQQVTSQELVMKTLLNSQLEGSHKLNKKDWKLDWNLNYSLIDRDQPDMKILSYKSDLGSGRPYEAQIPFGSASRQASRFYSLMTEDNIGGMASLTVPFSISGAKQSVKIGGQKLYRQREFSARVLGYIWTDFANHDQSLLQLGPGEIFADGNISRNGFVMNEITNNSDKYSANSDLMAGYVQFDNKIGDKWRIVWGGRGESYYQYIKTADISGKRIKKDITYFDFLPSANISYALNEKSNLRLSGSRTVSRPELRELSNFTYYDFVTYSTVQGNPDLKRANITNVDVRYELYPGVGEAITGSVFYKQFKDAIEQYVDPGSTPNRRQLLFRNAPSASALGFEVELRKKLDFISSEPFFNRVTAFTNFSYIYSTVDLQGYTSDGGSRALQGQSPYLINAGLQYATEDNDLVFGVLYNKIGPRIYLVGFDNYADIYENGRNILDFQIAKKVIKKKGELRLNVSDILNNDAVFYQNPVGADEKSYKKNSDDQLISRFKYGTNVSLTFSYQFGLGKKK</sequence>
<dbReference type="InterPro" id="IPR041700">
    <property type="entry name" value="OMP_b-brl_3"/>
</dbReference>
<proteinExistence type="predicted"/>
<dbReference type="PANTHER" id="PTHR40980:SF5">
    <property type="entry name" value="TONB-DEPENDENT RECEPTOR"/>
    <property type="match status" value="1"/>
</dbReference>
<dbReference type="Pfam" id="PF13715">
    <property type="entry name" value="CarbopepD_reg_2"/>
    <property type="match status" value="1"/>
</dbReference>
<gene>
    <name evidence="7" type="ORF">J7I43_09635</name>
</gene>
<evidence type="ECO:0000313" key="8">
    <source>
        <dbReference type="Proteomes" id="UP000679126"/>
    </source>
</evidence>
<evidence type="ECO:0000256" key="1">
    <source>
        <dbReference type="ARBA" id="ARBA00004442"/>
    </source>
</evidence>
<dbReference type="Gene3D" id="2.40.170.20">
    <property type="entry name" value="TonB-dependent receptor, beta-barrel domain"/>
    <property type="match status" value="1"/>
</dbReference>
<dbReference type="Proteomes" id="UP000679126">
    <property type="component" value="Unassembled WGS sequence"/>
</dbReference>
<evidence type="ECO:0000256" key="3">
    <source>
        <dbReference type="ARBA" id="ARBA00023237"/>
    </source>
</evidence>